<evidence type="ECO:0000313" key="3">
    <source>
        <dbReference type="Proteomes" id="UP000305109"/>
    </source>
</evidence>
<keyword evidence="3" id="KW-1185">Reference proteome</keyword>
<dbReference type="HAMAP" id="MF_01187">
    <property type="entry name" value="UPF0434"/>
    <property type="match status" value="1"/>
</dbReference>
<reference evidence="2 3" key="1">
    <citation type="submission" date="2019-04" db="EMBL/GenBank/DDBJ databases">
        <title>Rhodococcus oryzae sp. nov., a novel actinomycete isolated from rhizosphere soil of rice (Oryza sativa L.).</title>
        <authorList>
            <person name="Li C."/>
        </authorList>
    </citation>
    <scope>NUCLEOTIDE SEQUENCE [LARGE SCALE GENOMIC DNA]</scope>
    <source>
        <strain evidence="2 3">NEAU-CX67</strain>
    </source>
</reference>
<gene>
    <name evidence="2" type="ORF">FCG67_21045</name>
</gene>
<dbReference type="Pfam" id="PF03966">
    <property type="entry name" value="Trm112p"/>
    <property type="match status" value="1"/>
</dbReference>
<sequence length="72" mass="7800">MALDPTLLSILACPQDKGPLLLVDDELLYNPRLHRAYPIEDGIPVLLVDEARIVGEDEHEALLARASGPAAD</sequence>
<evidence type="ECO:0000256" key="1">
    <source>
        <dbReference type="HAMAP-Rule" id="MF_01187"/>
    </source>
</evidence>
<dbReference type="Proteomes" id="UP000305109">
    <property type="component" value="Unassembled WGS sequence"/>
</dbReference>
<organism evidence="2 3">
    <name type="scientific">Rhodococcus oryzae</name>
    <dbReference type="NCBI Taxonomy" id="2571143"/>
    <lineage>
        <taxon>Bacteria</taxon>
        <taxon>Bacillati</taxon>
        <taxon>Actinomycetota</taxon>
        <taxon>Actinomycetes</taxon>
        <taxon>Mycobacteriales</taxon>
        <taxon>Nocardiaceae</taxon>
        <taxon>Rhodococcus</taxon>
    </lineage>
</organism>
<accession>A0ABY2REN6</accession>
<dbReference type="Gene3D" id="2.20.25.10">
    <property type="match status" value="1"/>
</dbReference>
<comment type="similarity">
    <text evidence="1">Belongs to the UPF0434 family.</text>
</comment>
<proteinExistence type="inferred from homology"/>
<dbReference type="PANTHER" id="PTHR33505:SF4">
    <property type="entry name" value="PROTEIN PREY, MITOCHONDRIAL"/>
    <property type="match status" value="1"/>
</dbReference>
<protein>
    <recommendedName>
        <fullName evidence="1">UPF0434 protein FCG67_21045</fullName>
    </recommendedName>
</protein>
<evidence type="ECO:0000313" key="2">
    <source>
        <dbReference type="EMBL" id="TJZ74861.1"/>
    </source>
</evidence>
<dbReference type="InterPro" id="IPR005651">
    <property type="entry name" value="Trm112-like"/>
</dbReference>
<dbReference type="EMBL" id="SUMD01000012">
    <property type="protein sequence ID" value="TJZ74861.1"/>
    <property type="molecule type" value="Genomic_DNA"/>
</dbReference>
<dbReference type="RefSeq" id="WP_136911604.1">
    <property type="nucleotide sequence ID" value="NZ_SUMD01000012.1"/>
</dbReference>
<dbReference type="PANTHER" id="PTHR33505">
    <property type="entry name" value="ZGC:162634"/>
    <property type="match status" value="1"/>
</dbReference>
<dbReference type="SUPFAM" id="SSF158997">
    <property type="entry name" value="Trm112p-like"/>
    <property type="match status" value="1"/>
</dbReference>
<name>A0ABY2REN6_9NOCA</name>
<comment type="caution">
    <text evidence="2">The sequence shown here is derived from an EMBL/GenBank/DDBJ whole genome shotgun (WGS) entry which is preliminary data.</text>
</comment>